<keyword evidence="3" id="KW-1185">Reference proteome</keyword>
<dbReference type="KEGG" id="oxy:HCG48_21210"/>
<protein>
    <submittedName>
        <fullName evidence="2">ATP synthase subunit I</fullName>
    </submittedName>
</protein>
<dbReference type="AlphaFoldDB" id="A0A6H1U1U0"/>
<evidence type="ECO:0000313" key="3">
    <source>
        <dbReference type="Proteomes" id="UP000500857"/>
    </source>
</evidence>
<dbReference type="RefSeq" id="WP_168570951.1">
    <property type="nucleotide sequence ID" value="NZ_CP051167.1"/>
</dbReference>
<feature type="transmembrane region" description="Helical" evidence="1">
    <location>
        <begin position="76"/>
        <end position="95"/>
    </location>
</feature>
<dbReference type="NCBIfam" id="TIGR03165">
    <property type="entry name" value="F1F0_chp_2"/>
    <property type="match status" value="1"/>
</dbReference>
<dbReference type="Pfam" id="PF12966">
    <property type="entry name" value="AtpR"/>
    <property type="match status" value="1"/>
</dbReference>
<dbReference type="Proteomes" id="UP000500857">
    <property type="component" value="Chromosome"/>
</dbReference>
<keyword evidence="1" id="KW-1133">Transmembrane helix</keyword>
<name>A0A6H1U1U0_9CYAN</name>
<evidence type="ECO:0000313" key="2">
    <source>
        <dbReference type="EMBL" id="QIZ72804.1"/>
    </source>
</evidence>
<organism evidence="2 3">
    <name type="scientific">Oxynema aestuarii AP17</name>
    <dbReference type="NCBI Taxonomy" id="2064643"/>
    <lineage>
        <taxon>Bacteria</taxon>
        <taxon>Bacillati</taxon>
        <taxon>Cyanobacteriota</taxon>
        <taxon>Cyanophyceae</taxon>
        <taxon>Oscillatoriophycideae</taxon>
        <taxon>Oscillatoriales</taxon>
        <taxon>Oscillatoriaceae</taxon>
        <taxon>Oxynema</taxon>
        <taxon>Oxynema aestuarii</taxon>
    </lineage>
</organism>
<feature type="transmembrane region" description="Helical" evidence="1">
    <location>
        <begin position="16"/>
        <end position="38"/>
    </location>
</feature>
<dbReference type="EMBL" id="CP051167">
    <property type="protein sequence ID" value="QIZ72804.1"/>
    <property type="molecule type" value="Genomic_DNA"/>
</dbReference>
<keyword evidence="1" id="KW-0472">Membrane</keyword>
<accession>A0A6H1U1U0</accession>
<gene>
    <name evidence="2" type="ORF">HCG48_21210</name>
</gene>
<evidence type="ECO:0000256" key="1">
    <source>
        <dbReference type="SAM" id="Phobius"/>
    </source>
</evidence>
<keyword evidence="1" id="KW-0812">Transmembrane</keyword>
<proteinExistence type="predicted"/>
<sequence length="107" mass="12150">MNLEYFAEYFADYSPLLTAIFGGFALGLFYFGSLWVTVRQLPTTQWPIQLIIGSLIGRLTIALLGFYLIIDGQWQRALLGLLGFILARFILTKSLKLPKKAKFSIQK</sequence>
<dbReference type="InterPro" id="IPR017581">
    <property type="entry name" value="AtpR-like"/>
</dbReference>
<reference evidence="2 3" key="1">
    <citation type="submission" date="2020-04" db="EMBL/GenBank/DDBJ databases">
        <authorList>
            <person name="Basu S."/>
            <person name="Maruthanayagam V."/>
            <person name="Chakraborty S."/>
            <person name="Pramanik A."/>
            <person name="Mukherjee J."/>
            <person name="Brink B."/>
        </authorList>
    </citation>
    <scope>NUCLEOTIDE SEQUENCE [LARGE SCALE GENOMIC DNA]</scope>
    <source>
        <strain evidence="2 3">AP17</strain>
    </source>
</reference>
<feature type="transmembrane region" description="Helical" evidence="1">
    <location>
        <begin position="50"/>
        <end position="70"/>
    </location>
</feature>